<dbReference type="Proteomes" id="UP001207468">
    <property type="component" value="Unassembled WGS sequence"/>
</dbReference>
<name>A0ACC0TUL6_9AGAM</name>
<keyword evidence="2" id="KW-1185">Reference proteome</keyword>
<proteinExistence type="predicted"/>
<reference evidence="1" key="1">
    <citation type="submission" date="2021-03" db="EMBL/GenBank/DDBJ databases">
        <title>Evolutionary priming and transition to the ectomycorrhizal habit in an iconic lineage of mushroom-forming fungi: is preadaptation a requirement?</title>
        <authorList>
            <consortium name="DOE Joint Genome Institute"/>
            <person name="Looney B.P."/>
            <person name="Miyauchi S."/>
            <person name="Morin E."/>
            <person name="Drula E."/>
            <person name="Courty P.E."/>
            <person name="Chicoki N."/>
            <person name="Fauchery L."/>
            <person name="Kohler A."/>
            <person name="Kuo A."/>
            <person name="LaButti K."/>
            <person name="Pangilinan J."/>
            <person name="Lipzen A."/>
            <person name="Riley R."/>
            <person name="Andreopoulos W."/>
            <person name="He G."/>
            <person name="Johnson J."/>
            <person name="Barry K.W."/>
            <person name="Grigoriev I.V."/>
            <person name="Nagy L."/>
            <person name="Hibbett D."/>
            <person name="Henrissat B."/>
            <person name="Matheny P.B."/>
            <person name="Labbe J."/>
            <person name="Martin A.F."/>
        </authorList>
    </citation>
    <scope>NUCLEOTIDE SEQUENCE</scope>
    <source>
        <strain evidence="1">BPL698</strain>
    </source>
</reference>
<evidence type="ECO:0000313" key="2">
    <source>
        <dbReference type="Proteomes" id="UP001207468"/>
    </source>
</evidence>
<dbReference type="EMBL" id="JAGFNK010000624">
    <property type="protein sequence ID" value="KAI9446904.1"/>
    <property type="molecule type" value="Genomic_DNA"/>
</dbReference>
<organism evidence="1 2">
    <name type="scientific">Russula earlei</name>
    <dbReference type="NCBI Taxonomy" id="71964"/>
    <lineage>
        <taxon>Eukaryota</taxon>
        <taxon>Fungi</taxon>
        <taxon>Dikarya</taxon>
        <taxon>Basidiomycota</taxon>
        <taxon>Agaricomycotina</taxon>
        <taxon>Agaricomycetes</taxon>
        <taxon>Russulales</taxon>
        <taxon>Russulaceae</taxon>
        <taxon>Russula</taxon>
    </lineage>
</organism>
<protein>
    <submittedName>
        <fullName evidence="1">NAD-dependent epimerase/dehydratase</fullName>
    </submittedName>
</protein>
<comment type="caution">
    <text evidence="1">The sequence shown here is derived from an EMBL/GenBank/DDBJ whole genome shotgun (WGS) entry which is preliminary data.</text>
</comment>
<evidence type="ECO:0000313" key="1">
    <source>
        <dbReference type="EMBL" id="KAI9446904.1"/>
    </source>
</evidence>
<sequence>MALHTLLGANGTIATELVPILIENKESIRLVSRNPQPVKGAETMTADVLNYEQVLKAVQGSDIIYLLVGIQYDIKAWRRDWPVIMRNVIDACKAAKAKLVFFDNVYMYGRVNGKITENTPFKPVSKKGEVRAAIDTILLDEMKAGTIQAIIAKAVDFYGPRCTDKSAAGVLVFDRMKQGKTAQWFINPNVPRSFNYTPDAAKALYMLAVKDSTYGQTWHLPAVSPALTGKEFIHLAAKYMNASDKVQVLPSWLLTIIGWFNPFMKEMNEMMYQNKYAFEFDSSKFEKAFNFTPTSYEEAIKATAEWYRQIPADLRR</sequence>
<accession>A0ACC0TUL6</accession>
<gene>
    <name evidence="1" type="ORF">F5148DRAFT_988388</name>
</gene>